<accession>A0A2N9LQF5</accession>
<protein>
    <submittedName>
        <fullName evidence="1">Uncharacterized protein</fullName>
    </submittedName>
</protein>
<evidence type="ECO:0000313" key="2">
    <source>
        <dbReference type="Proteomes" id="UP000239735"/>
    </source>
</evidence>
<name>A0A2N9LQF5_9BACT</name>
<dbReference type="Proteomes" id="UP000239735">
    <property type="component" value="Unassembled WGS sequence"/>
</dbReference>
<reference evidence="2" key="1">
    <citation type="submission" date="2018-02" db="EMBL/GenBank/DDBJ databases">
        <authorList>
            <person name="Hausmann B."/>
        </authorList>
    </citation>
    <scope>NUCLEOTIDE SEQUENCE [LARGE SCALE GENOMIC DNA]</scope>
    <source>
        <strain evidence="2">Peat soil MAG SbA5</strain>
    </source>
</reference>
<sequence length="70" mass="6886">MLVGSLDLTVATSNAVGATVVDAAACAGPNAPLITIKLPAAMVLAIRSIVVVPQTPAVAVLHSGSRYSSS</sequence>
<evidence type="ECO:0000313" key="1">
    <source>
        <dbReference type="EMBL" id="SPE25470.1"/>
    </source>
</evidence>
<dbReference type="EMBL" id="OKRB01000108">
    <property type="protein sequence ID" value="SPE25470.1"/>
    <property type="molecule type" value="Genomic_DNA"/>
</dbReference>
<proteinExistence type="predicted"/>
<dbReference type="AlphaFoldDB" id="A0A2N9LQF5"/>
<organism evidence="1 2">
    <name type="scientific">Candidatus Sulfuritelmatomonas gaucii</name>
    <dbReference type="NCBI Taxonomy" id="2043161"/>
    <lineage>
        <taxon>Bacteria</taxon>
        <taxon>Pseudomonadati</taxon>
        <taxon>Acidobacteriota</taxon>
        <taxon>Terriglobia</taxon>
        <taxon>Terriglobales</taxon>
        <taxon>Acidobacteriaceae</taxon>
        <taxon>Candidatus Sulfuritelmatomonas</taxon>
    </lineage>
</organism>
<gene>
    <name evidence="1" type="ORF">SBA5_50059</name>
</gene>